<dbReference type="SMART" id="SM00327">
    <property type="entry name" value="VWA"/>
    <property type="match status" value="1"/>
</dbReference>
<dbReference type="Gene3D" id="3.40.50.410">
    <property type="entry name" value="von Willebrand factor, type A domain"/>
    <property type="match status" value="1"/>
</dbReference>
<evidence type="ECO:0000259" key="2">
    <source>
        <dbReference type="PROSITE" id="PS50234"/>
    </source>
</evidence>
<gene>
    <name evidence="3" type="ORF">U3653_06435</name>
</gene>
<feature type="coiled-coil region" evidence="1">
    <location>
        <begin position="461"/>
        <end position="488"/>
    </location>
</feature>
<feature type="domain" description="VWFA" evidence="2">
    <location>
        <begin position="187"/>
        <end position="370"/>
    </location>
</feature>
<dbReference type="RefSeq" id="WP_195077664.1">
    <property type="nucleotide sequence ID" value="NZ_JAYESH010000001.1"/>
</dbReference>
<dbReference type="SUPFAM" id="SSF53300">
    <property type="entry name" value="vWA-like"/>
    <property type="match status" value="1"/>
</dbReference>
<dbReference type="Pfam" id="PF13519">
    <property type="entry name" value="VWA_2"/>
    <property type="match status" value="1"/>
</dbReference>
<dbReference type="PROSITE" id="PS50234">
    <property type="entry name" value="VWFA"/>
    <property type="match status" value="1"/>
</dbReference>
<name>A0ABU6AR18_9NOCA</name>
<evidence type="ECO:0000313" key="3">
    <source>
        <dbReference type="EMBL" id="MEB3509649.1"/>
    </source>
</evidence>
<comment type="caution">
    <text evidence="3">The sequence shown here is derived from an EMBL/GenBank/DDBJ whole genome shotgun (WGS) entry which is preliminary data.</text>
</comment>
<proteinExistence type="predicted"/>
<evidence type="ECO:0000313" key="4">
    <source>
        <dbReference type="Proteomes" id="UP001348098"/>
    </source>
</evidence>
<dbReference type="InterPro" id="IPR002035">
    <property type="entry name" value="VWF_A"/>
</dbReference>
<evidence type="ECO:0000256" key="1">
    <source>
        <dbReference type="SAM" id="Coils"/>
    </source>
</evidence>
<keyword evidence="4" id="KW-1185">Reference proteome</keyword>
<dbReference type="CDD" id="cd00198">
    <property type="entry name" value="vWFA"/>
    <property type="match status" value="1"/>
</dbReference>
<keyword evidence="1" id="KW-0175">Coiled coil</keyword>
<dbReference type="Proteomes" id="UP001348098">
    <property type="component" value="Unassembled WGS sequence"/>
</dbReference>
<reference evidence="3 4" key="1">
    <citation type="submission" date="2023-12" db="EMBL/GenBank/DDBJ databases">
        <title>novel species in genus Nocarida.</title>
        <authorList>
            <person name="Li Z."/>
        </authorList>
    </citation>
    <scope>NUCLEOTIDE SEQUENCE [LARGE SCALE GENOMIC DNA]</scope>
    <source>
        <strain evidence="3 4">CDC186</strain>
    </source>
</reference>
<protein>
    <submittedName>
        <fullName evidence="3">VWA domain-containing protein</fullName>
    </submittedName>
</protein>
<sequence length="648" mass="71270">MTSTVWDNRRHTLQVAKGDGLVGANIVAVRSVDGHGTAGGADIARIGVFEVGAGSSRQATVRIVVSPSVPEGSVVVSTELVDQLRLEVIDEHGWRLSTLACEPAARIVLEPLTENRLDDVCKQLRNAQDLVGQQVHLGGDPWVSADGESFRVRQVFDRSGRERTDLCYIDTETELDVFLAGNRNGVDIVILADCSGSMGWSDIAYQAEVVGFGSQRRSSFISRMEALKRSLLDMVEIRRHVTGRVSRIALVKFTTTSMCVFPRSGSMAEIQGPDDERTLRDFQGAISLLRPENAATDIGQALHFASDLLHRHGVPGNDRLIVLVSDGADWHEQGEESAGEAVVAVTDPVSLMEELHEFLSINLHAVGIGERDTFMRWWRTNRPPGEGDPQEWLIPNHTLLRELVRVGGGDPSRTGGVDVLHGYFADLGTGVAHHVGKPSGPRGGRLQSTIDILHPAGLRVDREARRRLEQLSEELLDLRTHLNDLSRRCGADELFGSLHEDRLLGLGRPLHGAHDFTAWIIHCQQAFGEALDKRLKGELPKKPEDRYPIDGVREAIRDWRMDAVRRFRNNDGHASINPEDAEILGGICLRLTGRKVLANDDAESWTKLQVGLLTGVAEVLRNVKTVLENAPLSPKAEQFAAAFSFEGY</sequence>
<organism evidence="3 4">
    <name type="scientific">Nocardia implantans</name>
    <dbReference type="NCBI Taxonomy" id="3108168"/>
    <lineage>
        <taxon>Bacteria</taxon>
        <taxon>Bacillati</taxon>
        <taxon>Actinomycetota</taxon>
        <taxon>Actinomycetes</taxon>
        <taxon>Mycobacteriales</taxon>
        <taxon>Nocardiaceae</taxon>
        <taxon>Nocardia</taxon>
    </lineage>
</organism>
<dbReference type="InterPro" id="IPR036465">
    <property type="entry name" value="vWFA_dom_sf"/>
</dbReference>
<dbReference type="EMBL" id="JAYKYQ010000002">
    <property type="protein sequence ID" value="MEB3509649.1"/>
    <property type="molecule type" value="Genomic_DNA"/>
</dbReference>
<accession>A0ABU6AR18</accession>